<keyword evidence="5 9" id="KW-0812">Transmembrane</keyword>
<evidence type="ECO:0000256" key="1">
    <source>
        <dbReference type="ARBA" id="ARBA00004141"/>
    </source>
</evidence>
<comment type="similarity">
    <text evidence="2">Belongs to the glycosyltransferase 2 family.</text>
</comment>
<reference evidence="12 13" key="1">
    <citation type="journal article" date="2017" name="Int. J. Syst. Evol. Microbiol.">
        <title>Pseudokineococcus basanitobsidens sp. nov., isolated from volcanic rock.</title>
        <authorList>
            <person name="Lee D.W."/>
            <person name="Park M.Y."/>
            <person name="Kim J.J."/>
            <person name="Kim B.S."/>
        </authorList>
    </citation>
    <scope>NUCLEOTIDE SEQUENCE [LARGE SCALE GENOMIC DNA]</scope>
    <source>
        <strain evidence="12 13">DSM 103726</strain>
    </source>
</reference>
<dbReference type="InterPro" id="IPR039528">
    <property type="entry name" value="DPM1-like"/>
</dbReference>
<accession>A0ABU8RLW2</accession>
<dbReference type="SUPFAM" id="SSF53448">
    <property type="entry name" value="Nucleotide-diphospho-sugar transferases"/>
    <property type="match status" value="1"/>
</dbReference>
<comment type="caution">
    <text evidence="12">The sequence shown here is derived from an EMBL/GenBank/DDBJ whole genome shotgun (WGS) entry which is preliminary data.</text>
</comment>
<keyword evidence="3 12" id="KW-0328">Glycosyltransferase</keyword>
<feature type="compositionally biased region" description="Acidic residues" evidence="8">
    <location>
        <begin position="403"/>
        <end position="412"/>
    </location>
</feature>
<keyword evidence="13" id="KW-1185">Reference proteome</keyword>
<dbReference type="PANTHER" id="PTHR43398">
    <property type="entry name" value="DOLICHOL-PHOSPHATE MANNOSYLTRANSFERASE SUBUNIT 1"/>
    <property type="match status" value="1"/>
</dbReference>
<evidence type="ECO:0000256" key="3">
    <source>
        <dbReference type="ARBA" id="ARBA00022676"/>
    </source>
</evidence>
<evidence type="ECO:0000256" key="6">
    <source>
        <dbReference type="ARBA" id="ARBA00022989"/>
    </source>
</evidence>
<organism evidence="12 13">
    <name type="scientific">Pseudokineococcus basanitobsidens</name>
    <dbReference type="NCBI Taxonomy" id="1926649"/>
    <lineage>
        <taxon>Bacteria</taxon>
        <taxon>Bacillati</taxon>
        <taxon>Actinomycetota</taxon>
        <taxon>Actinomycetes</taxon>
        <taxon>Kineosporiales</taxon>
        <taxon>Kineosporiaceae</taxon>
        <taxon>Pseudokineococcus</taxon>
    </lineage>
</organism>
<feature type="compositionally biased region" description="Low complexity" evidence="8">
    <location>
        <begin position="393"/>
        <end position="402"/>
    </location>
</feature>
<dbReference type="InterPro" id="IPR001173">
    <property type="entry name" value="Glyco_trans_2-like"/>
</dbReference>
<evidence type="ECO:0000313" key="12">
    <source>
        <dbReference type="EMBL" id="MEJ5946041.1"/>
    </source>
</evidence>
<comment type="subcellular location">
    <subcellularLocation>
        <location evidence="1">Membrane</location>
        <topology evidence="1">Multi-pass membrane protein</topology>
    </subcellularLocation>
</comment>
<feature type="transmembrane region" description="Helical" evidence="9">
    <location>
        <begin position="266"/>
        <end position="284"/>
    </location>
</feature>
<proteinExistence type="inferred from homology"/>
<evidence type="ECO:0000259" key="10">
    <source>
        <dbReference type="Pfam" id="PF00535"/>
    </source>
</evidence>
<sequence length="412" mass="44170">MSAAAPSVSVVVPTYNESANVVELVRRLQRAVPGAEVLFVDDSDDDTPDVVRRAAAWSTLDVRLVHRARGERHGGLGGAVVEGLRHARAPWVVVMDGDLQHPPEDVPRLVAAAAAPGTDVVVASRYCGGGAAAGLSGVVRHWVSTASTRLARALFPHRLRRCSDPMTGFFALRRAAVDVEALRPRGFKILLEILARTRLQVVEVPFVFADRHAGRSKAGVRQGMHFVQQLLDLRLGRTWRFALVGATGAVANLALMAGLLAVGSHYLLASVLATEATIVGNFVLQERYVFRDLRHGAARLRRRAWECVGFNNVEQLLRLPVLLLLVEVMEVASVPAQALTLAAAFAGRFAFVSKVVYRRRGVVPAPTVADAVAAVVAELPMPRTSPPGGSPTAPVLPAALPLDETEQGVERA</sequence>
<keyword evidence="7 9" id="KW-0472">Membrane</keyword>
<dbReference type="Pfam" id="PF04138">
    <property type="entry name" value="GtrA_DPMS_TM"/>
    <property type="match status" value="1"/>
</dbReference>
<gene>
    <name evidence="12" type="ORF">WDZ17_12135</name>
</gene>
<evidence type="ECO:0000256" key="9">
    <source>
        <dbReference type="SAM" id="Phobius"/>
    </source>
</evidence>
<evidence type="ECO:0000256" key="5">
    <source>
        <dbReference type="ARBA" id="ARBA00022692"/>
    </source>
</evidence>
<evidence type="ECO:0000256" key="2">
    <source>
        <dbReference type="ARBA" id="ARBA00006739"/>
    </source>
</evidence>
<dbReference type="EMBL" id="JBBIAA010000015">
    <property type="protein sequence ID" value="MEJ5946041.1"/>
    <property type="molecule type" value="Genomic_DNA"/>
</dbReference>
<dbReference type="InterPro" id="IPR029044">
    <property type="entry name" value="Nucleotide-diphossugar_trans"/>
</dbReference>
<evidence type="ECO:0000313" key="13">
    <source>
        <dbReference type="Proteomes" id="UP001387100"/>
    </source>
</evidence>
<dbReference type="Proteomes" id="UP001387100">
    <property type="component" value="Unassembled WGS sequence"/>
</dbReference>
<evidence type="ECO:0000256" key="7">
    <source>
        <dbReference type="ARBA" id="ARBA00023136"/>
    </source>
</evidence>
<feature type="domain" description="GtrA/DPMS transmembrane" evidence="11">
    <location>
        <begin position="240"/>
        <end position="356"/>
    </location>
</feature>
<dbReference type="InterPro" id="IPR007267">
    <property type="entry name" value="GtrA_DPMS_TM"/>
</dbReference>
<dbReference type="PANTHER" id="PTHR43398:SF1">
    <property type="entry name" value="DOLICHOL-PHOSPHATE MANNOSYLTRANSFERASE SUBUNIT 1"/>
    <property type="match status" value="1"/>
</dbReference>
<dbReference type="EC" id="2.4.-.-" evidence="12"/>
<evidence type="ECO:0000256" key="8">
    <source>
        <dbReference type="SAM" id="MobiDB-lite"/>
    </source>
</evidence>
<dbReference type="GO" id="GO:0016757">
    <property type="term" value="F:glycosyltransferase activity"/>
    <property type="evidence" value="ECO:0007669"/>
    <property type="project" value="UniProtKB-KW"/>
</dbReference>
<dbReference type="Gene3D" id="3.90.550.10">
    <property type="entry name" value="Spore Coat Polysaccharide Biosynthesis Protein SpsA, Chain A"/>
    <property type="match status" value="1"/>
</dbReference>
<dbReference type="RefSeq" id="WP_339575425.1">
    <property type="nucleotide sequence ID" value="NZ_JBBIAA010000015.1"/>
</dbReference>
<protein>
    <submittedName>
        <fullName evidence="12">Glycosyltransferase</fullName>
        <ecNumber evidence="12">2.4.-.-</ecNumber>
    </submittedName>
</protein>
<name>A0ABU8RLW2_9ACTN</name>
<feature type="transmembrane region" description="Helical" evidence="9">
    <location>
        <begin position="241"/>
        <end position="260"/>
    </location>
</feature>
<keyword evidence="6 9" id="KW-1133">Transmembrane helix</keyword>
<evidence type="ECO:0000256" key="4">
    <source>
        <dbReference type="ARBA" id="ARBA00022679"/>
    </source>
</evidence>
<evidence type="ECO:0000259" key="11">
    <source>
        <dbReference type="Pfam" id="PF04138"/>
    </source>
</evidence>
<dbReference type="Pfam" id="PF00535">
    <property type="entry name" value="Glycos_transf_2"/>
    <property type="match status" value="1"/>
</dbReference>
<feature type="domain" description="Glycosyltransferase 2-like" evidence="10">
    <location>
        <begin position="9"/>
        <end position="175"/>
    </location>
</feature>
<feature type="region of interest" description="Disordered" evidence="8">
    <location>
        <begin position="383"/>
        <end position="412"/>
    </location>
</feature>
<keyword evidence="4 12" id="KW-0808">Transferase</keyword>